<reference evidence="3" key="1">
    <citation type="submission" date="2016-10" db="EMBL/GenBank/DDBJ databases">
        <authorList>
            <person name="Varghese N."/>
            <person name="Submissions S."/>
        </authorList>
    </citation>
    <scope>NUCLEOTIDE SEQUENCE [LARGE SCALE GENOMIC DNA]</scope>
    <source>
        <strain evidence="3">DSM 19326</strain>
    </source>
</reference>
<dbReference type="AlphaFoldDB" id="A0A1H6HRV2"/>
<keyword evidence="1" id="KW-1277">Toxin-antitoxin system</keyword>
<accession>A0A1H6HRV2</accession>
<organism evidence="2 3">
    <name type="scientific">Epilithonimonas hominis</name>
    <dbReference type="NCBI Taxonomy" id="420404"/>
    <lineage>
        <taxon>Bacteria</taxon>
        <taxon>Pseudomonadati</taxon>
        <taxon>Bacteroidota</taxon>
        <taxon>Flavobacteriia</taxon>
        <taxon>Flavobacteriales</taxon>
        <taxon>Weeksellaceae</taxon>
        <taxon>Chryseobacterium group</taxon>
        <taxon>Epilithonimonas</taxon>
    </lineage>
</organism>
<evidence type="ECO:0000313" key="3">
    <source>
        <dbReference type="Proteomes" id="UP000198555"/>
    </source>
</evidence>
<keyword evidence="3" id="KW-1185">Reference proteome</keyword>
<evidence type="ECO:0000313" key="2">
    <source>
        <dbReference type="EMBL" id="SEH36908.1"/>
    </source>
</evidence>
<proteinExistence type="predicted"/>
<dbReference type="InterPro" id="IPR007712">
    <property type="entry name" value="RelE/ParE_toxin"/>
</dbReference>
<sequence length="98" mass="11638">MAYKAVISPIAKADIRQAIAYYKKEASLQVAQNFVKDYELTLQKILQNPFFQIYYRDFRGLVFNKYPYIIFYQIDEKNKLILVKSVFNASQNTDKRPK</sequence>
<dbReference type="InterPro" id="IPR035093">
    <property type="entry name" value="RelE/ParE_toxin_dom_sf"/>
</dbReference>
<gene>
    <name evidence="2" type="ORF">SAMN05421793_101114</name>
</gene>
<dbReference type="Gene3D" id="3.30.2310.20">
    <property type="entry name" value="RelE-like"/>
    <property type="match status" value="1"/>
</dbReference>
<name>A0A1H6HRV2_9FLAO</name>
<dbReference type="Pfam" id="PF05016">
    <property type="entry name" value="ParE_toxin"/>
    <property type="match status" value="1"/>
</dbReference>
<protein>
    <submittedName>
        <fullName evidence="2">Plasmid stabilization system protein ParE</fullName>
    </submittedName>
</protein>
<dbReference type="STRING" id="420404.SAMN05421793_101114"/>
<dbReference type="RefSeq" id="WP_089767688.1">
    <property type="nucleotide sequence ID" value="NZ_DALZAR010000001.1"/>
</dbReference>
<dbReference type="EMBL" id="FNWX01000001">
    <property type="protein sequence ID" value="SEH36908.1"/>
    <property type="molecule type" value="Genomic_DNA"/>
</dbReference>
<evidence type="ECO:0000256" key="1">
    <source>
        <dbReference type="ARBA" id="ARBA00022649"/>
    </source>
</evidence>
<dbReference type="Proteomes" id="UP000198555">
    <property type="component" value="Unassembled WGS sequence"/>
</dbReference>